<dbReference type="EMBL" id="GDHC01014725">
    <property type="protein sequence ID" value="JAQ03904.1"/>
    <property type="molecule type" value="Transcribed_RNA"/>
</dbReference>
<keyword evidence="1" id="KW-0732">Signal</keyword>
<name>A0A0A9WAL3_LYGHE</name>
<evidence type="ECO:0000256" key="1">
    <source>
        <dbReference type="SAM" id="SignalP"/>
    </source>
</evidence>
<evidence type="ECO:0000313" key="3">
    <source>
        <dbReference type="EMBL" id="JAQ03904.1"/>
    </source>
</evidence>
<accession>A0A0A9WAL3</accession>
<evidence type="ECO:0000313" key="2">
    <source>
        <dbReference type="EMBL" id="JAG05482.1"/>
    </source>
</evidence>
<organism evidence="2">
    <name type="scientific">Lygus hesperus</name>
    <name type="common">Western plant bug</name>
    <dbReference type="NCBI Taxonomy" id="30085"/>
    <lineage>
        <taxon>Eukaryota</taxon>
        <taxon>Metazoa</taxon>
        <taxon>Ecdysozoa</taxon>
        <taxon>Arthropoda</taxon>
        <taxon>Hexapoda</taxon>
        <taxon>Insecta</taxon>
        <taxon>Pterygota</taxon>
        <taxon>Neoptera</taxon>
        <taxon>Paraneoptera</taxon>
        <taxon>Hemiptera</taxon>
        <taxon>Heteroptera</taxon>
        <taxon>Panheteroptera</taxon>
        <taxon>Cimicomorpha</taxon>
        <taxon>Miridae</taxon>
        <taxon>Mirini</taxon>
        <taxon>Lygus</taxon>
    </lineage>
</organism>
<protein>
    <recommendedName>
        <fullName evidence="4">Insulin-like domain-containing protein</fullName>
    </recommendedName>
</protein>
<feature type="chain" id="PRO_5007389359" description="Insulin-like domain-containing protein" evidence="1">
    <location>
        <begin position="19"/>
        <end position="162"/>
    </location>
</feature>
<feature type="signal peptide" evidence="1">
    <location>
        <begin position="1"/>
        <end position="18"/>
    </location>
</feature>
<reference evidence="2" key="1">
    <citation type="journal article" date="2014" name="PLoS ONE">
        <title>Transcriptome-Based Identification of ABC Transporters in the Western Tarnished Plant Bug Lygus hesperus.</title>
        <authorList>
            <person name="Hull J.J."/>
            <person name="Chaney K."/>
            <person name="Geib S.M."/>
            <person name="Fabrick J.A."/>
            <person name="Brent C.S."/>
            <person name="Walsh D."/>
            <person name="Lavine L.C."/>
        </authorList>
    </citation>
    <scope>NUCLEOTIDE SEQUENCE</scope>
</reference>
<evidence type="ECO:0008006" key="4">
    <source>
        <dbReference type="Google" id="ProtNLM"/>
    </source>
</evidence>
<sequence length="162" mass="18977">MSIVQVLLISFLLASADGSFDNKHPKCSKEWIRYLVMNACNYSKRHTHVLHFVVEESLRELNLKFSETASHSGSSDQPYQRTQRITSKQITIQEGEKKVGSGQTYESLLDYPRHDWIEKETLKEVNLDYELWQRRARSIKMLVEKCCVGLCRMEDFRVLCIM</sequence>
<proteinExistence type="predicted"/>
<dbReference type="EMBL" id="GBHO01038122">
    <property type="protein sequence ID" value="JAG05482.1"/>
    <property type="molecule type" value="Transcribed_RNA"/>
</dbReference>
<reference evidence="2" key="2">
    <citation type="submission" date="2014-07" db="EMBL/GenBank/DDBJ databases">
        <authorList>
            <person name="Hull J."/>
        </authorList>
    </citation>
    <scope>NUCLEOTIDE SEQUENCE</scope>
</reference>
<gene>
    <name evidence="2" type="ORF">CM83_31877</name>
    <name evidence="3" type="ORF">g.48590</name>
</gene>
<reference evidence="3" key="3">
    <citation type="journal article" date="2016" name="Gigascience">
        <title>De novo construction of an expanded transcriptome assembly for the western tarnished plant bug, Lygus hesperus.</title>
        <authorList>
            <person name="Tassone E.E."/>
            <person name="Geib S.M."/>
            <person name="Hall B."/>
            <person name="Fabrick J.A."/>
            <person name="Brent C.S."/>
            <person name="Hull J.J."/>
        </authorList>
    </citation>
    <scope>NUCLEOTIDE SEQUENCE</scope>
</reference>
<dbReference type="AlphaFoldDB" id="A0A0A9WAL3"/>